<dbReference type="AlphaFoldDB" id="A0A175JGD8"/>
<dbReference type="EMBL" id="BDEQ01000001">
    <property type="protein sequence ID" value="GAT92751.1"/>
    <property type="molecule type" value="Genomic_DNA"/>
</dbReference>
<dbReference type="InterPro" id="IPR036259">
    <property type="entry name" value="MFS_trans_sf"/>
</dbReference>
<protein>
    <recommendedName>
        <fullName evidence="6">UNC93-like protein MFSD11</fullName>
    </recommendedName>
    <alternativeName>
        <fullName evidence="7">Major facilitator superfamily domain-containing protein 11</fullName>
    </alternativeName>
</protein>
<feature type="transmembrane region" description="Helical" evidence="8">
    <location>
        <begin position="376"/>
        <end position="396"/>
    </location>
</feature>
<organism evidence="9 10">
    <name type="scientific">Entamoeba histolytica</name>
    <dbReference type="NCBI Taxonomy" id="5759"/>
    <lineage>
        <taxon>Eukaryota</taxon>
        <taxon>Amoebozoa</taxon>
        <taxon>Evosea</taxon>
        <taxon>Archamoebae</taxon>
        <taxon>Mastigamoebida</taxon>
        <taxon>Entamoebidae</taxon>
        <taxon>Entamoeba</taxon>
    </lineage>
</organism>
<sequence>MSEEQSLITNSIDTPKNWKWRMFNIIMLGVGFLIIYISYNTTENFMTSLYGNYGMVSLSIIYFTFAVSGFIVPLILRRIGERWCLIIGGLCIIPFLLVNIFQKSYLLIIFSFFVGFGQSLTWCAQGSLLTRCSKPEKRGRNSGIFFFVYQLNQTLGNGFAYVMTLSGLDLKYLFIIFSSLCLIGIIPFLFIKMNVLPEIEKVSLKTDLRSIKKVLVSWNLLLMLPIFIYSGLSQCYIYGEVTAMFGVEYVTIAMCIFGTINMIISLIFGKLGDMIGKFIVLSISGFVMVLGLISIIIHYFLNPPVPILLFTAIICIAISDGGFNTQIDALLGKYFQFESDAAFSIFYSVQSLVSGLGFPLFIFLLKIVPWEQWYRLLQSIILFILILISLVSVFILEHKRFETKK</sequence>
<dbReference type="PANTHER" id="PTHR23294:SF0">
    <property type="entry name" value="UNC93-LIKE PROTEIN MFSD11"/>
    <property type="match status" value="1"/>
</dbReference>
<feature type="transmembrane region" description="Helical" evidence="8">
    <location>
        <begin position="59"/>
        <end position="76"/>
    </location>
</feature>
<feature type="transmembrane region" description="Helical" evidence="8">
    <location>
        <begin position="278"/>
        <end position="301"/>
    </location>
</feature>
<dbReference type="VEuPathDB" id="AmoebaDB:KM1_008970"/>
<name>A0A175JGD8_ENTHI</name>
<feature type="transmembrane region" description="Helical" evidence="8">
    <location>
        <begin position="144"/>
        <end position="164"/>
    </location>
</feature>
<dbReference type="Proteomes" id="UP000078387">
    <property type="component" value="Unassembled WGS sequence"/>
</dbReference>
<evidence type="ECO:0000256" key="7">
    <source>
        <dbReference type="ARBA" id="ARBA00041910"/>
    </source>
</evidence>
<accession>A0A175JGD8</accession>
<keyword evidence="4 8" id="KW-0472">Membrane</keyword>
<dbReference type="VEuPathDB" id="AmoebaDB:EHI7A_010370"/>
<feature type="transmembrane region" description="Helical" evidence="8">
    <location>
        <begin position="211"/>
        <end position="229"/>
    </location>
</feature>
<dbReference type="VEuPathDB" id="AmoebaDB:EHI8A_001310"/>
<gene>
    <name evidence="9" type="ORF">CL6EHI_186810</name>
</gene>
<dbReference type="VEuPathDB" id="AmoebaDB:EHI_186810"/>
<evidence type="ECO:0000313" key="10">
    <source>
        <dbReference type="Proteomes" id="UP000078387"/>
    </source>
</evidence>
<feature type="transmembrane region" description="Helical" evidence="8">
    <location>
        <begin position="249"/>
        <end position="271"/>
    </location>
</feature>
<dbReference type="InterPro" id="IPR051617">
    <property type="entry name" value="UNC-93-like_regulator"/>
</dbReference>
<dbReference type="eggNOG" id="KOG3097">
    <property type="taxonomic scope" value="Eukaryota"/>
</dbReference>
<dbReference type="Pfam" id="PF05978">
    <property type="entry name" value="UNC-93"/>
    <property type="match status" value="1"/>
</dbReference>
<keyword evidence="2 8" id="KW-0812">Transmembrane</keyword>
<evidence type="ECO:0000256" key="4">
    <source>
        <dbReference type="ARBA" id="ARBA00023136"/>
    </source>
</evidence>
<feature type="transmembrane region" description="Helical" evidence="8">
    <location>
        <begin position="20"/>
        <end position="39"/>
    </location>
</feature>
<evidence type="ECO:0000256" key="6">
    <source>
        <dbReference type="ARBA" id="ARBA00040302"/>
    </source>
</evidence>
<evidence type="ECO:0000256" key="2">
    <source>
        <dbReference type="ARBA" id="ARBA00022692"/>
    </source>
</evidence>
<keyword evidence="5" id="KW-0325">Glycoprotein</keyword>
<evidence type="ECO:0000256" key="1">
    <source>
        <dbReference type="ARBA" id="ARBA00004141"/>
    </source>
</evidence>
<dbReference type="GO" id="GO:0016020">
    <property type="term" value="C:membrane"/>
    <property type="evidence" value="ECO:0007669"/>
    <property type="project" value="UniProtKB-SubCell"/>
</dbReference>
<dbReference type="Gene3D" id="1.20.1250.20">
    <property type="entry name" value="MFS general substrate transporter like domains"/>
    <property type="match status" value="2"/>
</dbReference>
<keyword evidence="3 8" id="KW-1133">Transmembrane helix</keyword>
<dbReference type="InterPro" id="IPR010291">
    <property type="entry name" value="Ion_channel_UNC-93"/>
</dbReference>
<dbReference type="SUPFAM" id="SSF103473">
    <property type="entry name" value="MFS general substrate transporter"/>
    <property type="match status" value="1"/>
</dbReference>
<comment type="subcellular location">
    <subcellularLocation>
        <location evidence="1">Membrane</location>
        <topology evidence="1">Multi-pass membrane protein</topology>
    </subcellularLocation>
</comment>
<proteinExistence type="predicted"/>
<dbReference type="PANTHER" id="PTHR23294">
    <property type="entry name" value="ET TRANSLATION PRODUCT-RELATED"/>
    <property type="match status" value="1"/>
</dbReference>
<evidence type="ECO:0000256" key="5">
    <source>
        <dbReference type="ARBA" id="ARBA00023180"/>
    </source>
</evidence>
<feature type="transmembrane region" description="Helical" evidence="8">
    <location>
        <begin position="170"/>
        <end position="191"/>
    </location>
</feature>
<reference evidence="9 10" key="1">
    <citation type="submission" date="2016-05" db="EMBL/GenBank/DDBJ databases">
        <title>First whole genome sequencing of Entamoeba histolytica HM1:IMSS-clone-6.</title>
        <authorList>
            <person name="Mukherjee Avik.K."/>
            <person name="Izumyama S."/>
            <person name="Nakada-Tsukui K."/>
            <person name="Nozaki T."/>
        </authorList>
    </citation>
    <scope>NUCLEOTIDE SEQUENCE [LARGE SCALE GENOMIC DNA]</scope>
    <source>
        <strain evidence="9 10">HM1:IMSS clone 6</strain>
    </source>
</reference>
<feature type="transmembrane region" description="Helical" evidence="8">
    <location>
        <begin position="107"/>
        <end position="124"/>
    </location>
</feature>
<evidence type="ECO:0000313" key="9">
    <source>
        <dbReference type="EMBL" id="GAT92751.1"/>
    </source>
</evidence>
<feature type="transmembrane region" description="Helical" evidence="8">
    <location>
        <begin position="307"/>
        <end position="331"/>
    </location>
</feature>
<evidence type="ECO:0000256" key="8">
    <source>
        <dbReference type="SAM" id="Phobius"/>
    </source>
</evidence>
<evidence type="ECO:0000256" key="3">
    <source>
        <dbReference type="ARBA" id="ARBA00022989"/>
    </source>
</evidence>
<feature type="transmembrane region" description="Helical" evidence="8">
    <location>
        <begin position="83"/>
        <end position="101"/>
    </location>
</feature>
<comment type="caution">
    <text evidence="9">The sequence shown here is derived from an EMBL/GenBank/DDBJ whole genome shotgun (WGS) entry which is preliminary data.</text>
</comment>
<feature type="transmembrane region" description="Helical" evidence="8">
    <location>
        <begin position="343"/>
        <end position="364"/>
    </location>
</feature>
<dbReference type="VEuPathDB" id="AmoebaDB:EHI5A_005980"/>